<reference evidence="2" key="1">
    <citation type="submission" date="2016-11" db="UniProtKB">
        <authorList>
            <consortium name="WormBaseParasite"/>
        </authorList>
    </citation>
    <scope>IDENTIFICATION</scope>
</reference>
<dbReference type="STRING" id="1561998.A0A1I7UE55"/>
<dbReference type="Proteomes" id="UP000095282">
    <property type="component" value="Unplaced"/>
</dbReference>
<dbReference type="WBParaSite" id="Csp11.Scaffold629.g8412.t1">
    <property type="protein sequence ID" value="Csp11.Scaffold629.g8412.t1"/>
    <property type="gene ID" value="Csp11.Scaffold629.g8412"/>
</dbReference>
<organism evidence="1 2">
    <name type="scientific">Caenorhabditis tropicalis</name>
    <dbReference type="NCBI Taxonomy" id="1561998"/>
    <lineage>
        <taxon>Eukaryota</taxon>
        <taxon>Metazoa</taxon>
        <taxon>Ecdysozoa</taxon>
        <taxon>Nematoda</taxon>
        <taxon>Chromadorea</taxon>
        <taxon>Rhabditida</taxon>
        <taxon>Rhabditina</taxon>
        <taxon>Rhabditomorpha</taxon>
        <taxon>Rhabditoidea</taxon>
        <taxon>Rhabditidae</taxon>
        <taxon>Peloderinae</taxon>
        <taxon>Caenorhabditis</taxon>
    </lineage>
</organism>
<keyword evidence="1" id="KW-1185">Reference proteome</keyword>
<name>A0A1I7UE55_9PELO</name>
<dbReference type="AlphaFoldDB" id="A0A1I7UE55"/>
<evidence type="ECO:0000313" key="1">
    <source>
        <dbReference type="Proteomes" id="UP000095282"/>
    </source>
</evidence>
<dbReference type="eggNOG" id="KOG4582">
    <property type="taxonomic scope" value="Eukaryota"/>
</dbReference>
<evidence type="ECO:0000313" key="2">
    <source>
        <dbReference type="WBParaSite" id="Csp11.Scaffold629.g8412.t1"/>
    </source>
</evidence>
<accession>A0A1I7UE55</accession>
<sequence>MSEAELAFVPAEHHDRLQKATKEPVLGCSFPDRWLEHGREVYVTFYSDFDVKVVHMYLKEFHALAQITDKAKDLFPPHSYYVFSGNRDHKHFEFVTNTDVWDAIKRGRIYDFEYLTVRIERVEVHQSYIDGSME</sequence>
<protein>
    <submittedName>
        <fullName evidence="2">DUF695 domain-containing protein</fullName>
    </submittedName>
</protein>
<proteinExistence type="predicted"/>